<reference evidence="2" key="1">
    <citation type="submission" date="2019-08" db="EMBL/GenBank/DDBJ databases">
        <authorList>
            <person name="Kucharzyk K."/>
            <person name="Murdoch R.W."/>
            <person name="Higgins S."/>
            <person name="Loffler F."/>
        </authorList>
    </citation>
    <scope>NUCLEOTIDE SEQUENCE</scope>
</reference>
<proteinExistence type="predicted"/>
<name>A0A645GY39_9ZZZZ</name>
<organism evidence="2">
    <name type="scientific">bioreactor metagenome</name>
    <dbReference type="NCBI Taxonomy" id="1076179"/>
    <lineage>
        <taxon>unclassified sequences</taxon>
        <taxon>metagenomes</taxon>
        <taxon>ecological metagenomes</taxon>
    </lineage>
</organism>
<gene>
    <name evidence="2" type="ORF">SDC9_178640</name>
</gene>
<dbReference type="AlphaFoldDB" id="A0A645GY39"/>
<accession>A0A645GY39</accession>
<keyword evidence="1" id="KW-1133">Transmembrane helix</keyword>
<sequence>MARSTYIKKIAVDPDDVTPTLSAGTSFDHVIAMTIPFLGGLLWTAMGYKYVFIVAAFISLINLFLSLKIKII</sequence>
<evidence type="ECO:0008006" key="3">
    <source>
        <dbReference type="Google" id="ProtNLM"/>
    </source>
</evidence>
<dbReference type="InterPro" id="IPR036259">
    <property type="entry name" value="MFS_trans_sf"/>
</dbReference>
<dbReference type="SUPFAM" id="SSF103473">
    <property type="entry name" value="MFS general substrate transporter"/>
    <property type="match status" value="1"/>
</dbReference>
<protein>
    <recommendedName>
        <fullName evidence="3">Major facilitator superfamily (MFS) profile domain-containing protein</fullName>
    </recommendedName>
</protein>
<feature type="transmembrane region" description="Helical" evidence="1">
    <location>
        <begin position="47"/>
        <end position="67"/>
    </location>
</feature>
<dbReference type="EMBL" id="VSSQ01082597">
    <property type="protein sequence ID" value="MPN31166.1"/>
    <property type="molecule type" value="Genomic_DNA"/>
</dbReference>
<keyword evidence="1" id="KW-0472">Membrane</keyword>
<evidence type="ECO:0000313" key="2">
    <source>
        <dbReference type="EMBL" id="MPN31166.1"/>
    </source>
</evidence>
<evidence type="ECO:0000256" key="1">
    <source>
        <dbReference type="SAM" id="Phobius"/>
    </source>
</evidence>
<comment type="caution">
    <text evidence="2">The sequence shown here is derived from an EMBL/GenBank/DDBJ whole genome shotgun (WGS) entry which is preliminary data.</text>
</comment>
<keyword evidence="1" id="KW-0812">Transmembrane</keyword>